<feature type="compositionally biased region" description="Polar residues" evidence="1">
    <location>
        <begin position="69"/>
        <end position="82"/>
    </location>
</feature>
<name>A0A2G2ZQA6_CAPAN</name>
<dbReference type="AlphaFoldDB" id="A0A2G2ZQA6"/>
<comment type="caution">
    <text evidence="2">The sequence shown here is derived from an EMBL/GenBank/DDBJ whole genome shotgun (WGS) entry which is preliminary data.</text>
</comment>
<organism evidence="2 3">
    <name type="scientific">Capsicum annuum</name>
    <name type="common">Capsicum pepper</name>
    <dbReference type="NCBI Taxonomy" id="4072"/>
    <lineage>
        <taxon>Eukaryota</taxon>
        <taxon>Viridiplantae</taxon>
        <taxon>Streptophyta</taxon>
        <taxon>Embryophyta</taxon>
        <taxon>Tracheophyta</taxon>
        <taxon>Spermatophyta</taxon>
        <taxon>Magnoliopsida</taxon>
        <taxon>eudicotyledons</taxon>
        <taxon>Gunneridae</taxon>
        <taxon>Pentapetalae</taxon>
        <taxon>asterids</taxon>
        <taxon>lamiids</taxon>
        <taxon>Solanales</taxon>
        <taxon>Solanaceae</taxon>
        <taxon>Solanoideae</taxon>
        <taxon>Capsiceae</taxon>
        <taxon>Capsicum</taxon>
    </lineage>
</organism>
<dbReference type="EMBL" id="AYRZ02000004">
    <property type="protein sequence ID" value="PHT84135.1"/>
    <property type="molecule type" value="Genomic_DNA"/>
</dbReference>
<dbReference type="STRING" id="4072.A0A2G2ZQA6"/>
<keyword evidence="3" id="KW-1185">Reference proteome</keyword>
<feature type="region of interest" description="Disordered" evidence="1">
    <location>
        <begin position="1"/>
        <end position="87"/>
    </location>
</feature>
<reference evidence="2 3" key="2">
    <citation type="journal article" date="2017" name="Genome Biol.">
        <title>New reference genome sequences of hot pepper reveal the massive evolution of plant disease-resistance genes by retroduplication.</title>
        <authorList>
            <person name="Kim S."/>
            <person name="Park J."/>
            <person name="Yeom S.I."/>
            <person name="Kim Y.M."/>
            <person name="Seo E."/>
            <person name="Kim K.T."/>
            <person name="Kim M.S."/>
            <person name="Lee J.M."/>
            <person name="Cheong K."/>
            <person name="Shin H.S."/>
            <person name="Kim S.B."/>
            <person name="Han K."/>
            <person name="Lee J."/>
            <person name="Park M."/>
            <person name="Lee H.A."/>
            <person name="Lee H.Y."/>
            <person name="Lee Y."/>
            <person name="Oh S."/>
            <person name="Lee J.H."/>
            <person name="Choi E."/>
            <person name="Choi E."/>
            <person name="Lee S.E."/>
            <person name="Jeon J."/>
            <person name="Kim H."/>
            <person name="Choi G."/>
            <person name="Song H."/>
            <person name="Lee J."/>
            <person name="Lee S.C."/>
            <person name="Kwon J.K."/>
            <person name="Lee H.Y."/>
            <person name="Koo N."/>
            <person name="Hong Y."/>
            <person name="Kim R.W."/>
            <person name="Kang W.H."/>
            <person name="Huh J.H."/>
            <person name="Kang B.C."/>
            <person name="Yang T.J."/>
            <person name="Lee Y.H."/>
            <person name="Bennetzen J.L."/>
            <person name="Choi D."/>
        </authorList>
    </citation>
    <scope>NUCLEOTIDE SEQUENCE [LARGE SCALE GENOMIC DNA]</scope>
    <source>
        <strain evidence="3">cv. CM334</strain>
    </source>
</reference>
<gene>
    <name evidence="2" type="ORF">T459_12578</name>
</gene>
<evidence type="ECO:0000256" key="1">
    <source>
        <dbReference type="SAM" id="MobiDB-lite"/>
    </source>
</evidence>
<dbReference type="Gramene" id="PHT84135">
    <property type="protein sequence ID" value="PHT84135"/>
    <property type="gene ID" value="T459_12578"/>
</dbReference>
<accession>A0A2G2ZQA6</accession>
<dbReference type="PANTHER" id="PTHR34775:SF4">
    <property type="entry name" value="TRANSMEMBRANE PROTEIN"/>
    <property type="match status" value="1"/>
</dbReference>
<dbReference type="PANTHER" id="PTHR34775">
    <property type="entry name" value="TRANSMEMBRANE PROTEIN"/>
    <property type="match status" value="1"/>
</dbReference>
<sequence length="227" mass="24338">MEATSAVLVTHSGFNSITPANSPADSVRTVSNSGKGELGSSSSLSWDFDEKENESKAAKLKSSGKGSKNFMSPTISTSSKIAQSPKKKILVERNDPVRTSITLSDGKATFFSVNSEEHNQNSENVMEPKETIPVDEIGDAGGNENGVGRGIQPSGVAKALYSALRISALNSTEIGLDHVPVSDFVFSKVMEITNDGESSATRVFGSRDRLDIFEDFGFWFVKIYGDN</sequence>
<evidence type="ECO:0000313" key="2">
    <source>
        <dbReference type="EMBL" id="PHT84135.1"/>
    </source>
</evidence>
<feature type="compositionally biased region" description="Polar residues" evidence="1">
    <location>
        <begin position="12"/>
        <end position="30"/>
    </location>
</feature>
<protein>
    <submittedName>
        <fullName evidence="2">Uncharacterized protein</fullName>
    </submittedName>
</protein>
<proteinExistence type="predicted"/>
<evidence type="ECO:0000313" key="3">
    <source>
        <dbReference type="Proteomes" id="UP000222542"/>
    </source>
</evidence>
<feature type="compositionally biased region" description="Low complexity" evidence="1">
    <location>
        <begin position="31"/>
        <end position="45"/>
    </location>
</feature>
<dbReference type="Proteomes" id="UP000222542">
    <property type="component" value="Unassembled WGS sequence"/>
</dbReference>
<reference evidence="2 3" key="1">
    <citation type="journal article" date="2014" name="Nat. Genet.">
        <title>Genome sequence of the hot pepper provides insights into the evolution of pungency in Capsicum species.</title>
        <authorList>
            <person name="Kim S."/>
            <person name="Park M."/>
            <person name="Yeom S.I."/>
            <person name="Kim Y.M."/>
            <person name="Lee J.M."/>
            <person name="Lee H.A."/>
            <person name="Seo E."/>
            <person name="Choi J."/>
            <person name="Cheong K."/>
            <person name="Kim K.T."/>
            <person name="Jung K."/>
            <person name="Lee G.W."/>
            <person name="Oh S.K."/>
            <person name="Bae C."/>
            <person name="Kim S.B."/>
            <person name="Lee H.Y."/>
            <person name="Kim S.Y."/>
            <person name="Kim M.S."/>
            <person name="Kang B.C."/>
            <person name="Jo Y.D."/>
            <person name="Yang H.B."/>
            <person name="Jeong H.J."/>
            <person name="Kang W.H."/>
            <person name="Kwon J.K."/>
            <person name="Shin C."/>
            <person name="Lim J.Y."/>
            <person name="Park J.H."/>
            <person name="Huh J.H."/>
            <person name="Kim J.S."/>
            <person name="Kim B.D."/>
            <person name="Cohen O."/>
            <person name="Paran I."/>
            <person name="Suh M.C."/>
            <person name="Lee S.B."/>
            <person name="Kim Y.K."/>
            <person name="Shin Y."/>
            <person name="Noh S.J."/>
            <person name="Park J."/>
            <person name="Seo Y.S."/>
            <person name="Kwon S.Y."/>
            <person name="Kim H.A."/>
            <person name="Park J.M."/>
            <person name="Kim H.J."/>
            <person name="Choi S.B."/>
            <person name="Bosland P.W."/>
            <person name="Reeves G."/>
            <person name="Jo S.H."/>
            <person name="Lee B.W."/>
            <person name="Cho H.T."/>
            <person name="Choi H.S."/>
            <person name="Lee M.S."/>
            <person name="Yu Y."/>
            <person name="Do Choi Y."/>
            <person name="Park B.S."/>
            <person name="van Deynze A."/>
            <person name="Ashrafi H."/>
            <person name="Hill T."/>
            <person name="Kim W.T."/>
            <person name="Pai H.S."/>
            <person name="Ahn H.K."/>
            <person name="Yeam I."/>
            <person name="Giovannoni J.J."/>
            <person name="Rose J.K."/>
            <person name="Sorensen I."/>
            <person name="Lee S.J."/>
            <person name="Kim R.W."/>
            <person name="Choi I.Y."/>
            <person name="Choi B.S."/>
            <person name="Lim J.S."/>
            <person name="Lee Y.H."/>
            <person name="Choi D."/>
        </authorList>
    </citation>
    <scope>NUCLEOTIDE SEQUENCE [LARGE SCALE GENOMIC DNA]</scope>
    <source>
        <strain evidence="3">cv. CM334</strain>
    </source>
</reference>